<feature type="domain" description="HTH marR-type" evidence="8">
    <location>
        <begin position="8"/>
        <end position="138"/>
    </location>
</feature>
<keyword evidence="3" id="KW-0238">DNA-binding</keyword>
<dbReference type="PANTHER" id="PTHR42756">
    <property type="entry name" value="TRANSCRIPTIONAL REGULATOR, MARR"/>
    <property type="match status" value="1"/>
</dbReference>
<dbReference type="RefSeq" id="WP_077168144.1">
    <property type="nucleotide sequence ID" value="NZ_LFZS01000001.1"/>
</dbReference>
<comment type="caution">
    <text evidence="9">The sequence shown here is derived from an EMBL/GenBank/DDBJ whole genome shotgun (WGS) entry which is preliminary data.</text>
</comment>
<comment type="subcellular location">
    <subcellularLocation>
        <location evidence="1">Cytoplasm</location>
    </subcellularLocation>
</comment>
<evidence type="ECO:0000256" key="7">
    <source>
        <dbReference type="ARBA" id="ARBA00047207"/>
    </source>
</evidence>
<evidence type="ECO:0000256" key="4">
    <source>
        <dbReference type="ARBA" id="ARBA00023163"/>
    </source>
</evidence>
<evidence type="ECO:0000313" key="9">
    <source>
        <dbReference type="EMBL" id="ONN56090.1"/>
    </source>
</evidence>
<name>A0A1V2V1I8_9GAMM</name>
<dbReference type="Proteomes" id="UP000189376">
    <property type="component" value="Unassembled WGS sequence"/>
</dbReference>
<dbReference type="PROSITE" id="PS50995">
    <property type="entry name" value="HTH_MARR_2"/>
    <property type="match status" value="1"/>
</dbReference>
<dbReference type="Gene3D" id="1.10.10.10">
    <property type="entry name" value="Winged helix-like DNA-binding domain superfamily/Winged helix DNA-binding domain"/>
    <property type="match status" value="1"/>
</dbReference>
<dbReference type="EMBL" id="LFZS01000001">
    <property type="protein sequence ID" value="ONN56090.1"/>
    <property type="molecule type" value="Genomic_DNA"/>
</dbReference>
<organism evidence="9 10">
    <name type="scientific">Acinetobacter genomosp. 33YU</name>
    <dbReference type="NCBI Taxonomy" id="1675530"/>
    <lineage>
        <taxon>Bacteria</taxon>
        <taxon>Pseudomonadati</taxon>
        <taxon>Pseudomonadota</taxon>
        <taxon>Gammaproteobacteria</taxon>
        <taxon>Moraxellales</taxon>
        <taxon>Moraxellaceae</taxon>
        <taxon>Acinetobacter</taxon>
    </lineage>
</organism>
<evidence type="ECO:0000256" key="3">
    <source>
        <dbReference type="ARBA" id="ARBA00023125"/>
    </source>
</evidence>
<keyword evidence="4" id="KW-0804">Transcription</keyword>
<proteinExistence type="inferred from homology"/>
<accession>A0A1V2V1I8</accession>
<evidence type="ECO:0000313" key="10">
    <source>
        <dbReference type="Proteomes" id="UP000189376"/>
    </source>
</evidence>
<dbReference type="GO" id="GO:0005737">
    <property type="term" value="C:cytoplasm"/>
    <property type="evidence" value="ECO:0007669"/>
    <property type="project" value="UniProtKB-SubCell"/>
</dbReference>
<evidence type="ECO:0000259" key="8">
    <source>
        <dbReference type="PROSITE" id="PS50995"/>
    </source>
</evidence>
<evidence type="ECO:0000256" key="6">
    <source>
        <dbReference type="ARBA" id="ARBA00047188"/>
    </source>
</evidence>
<dbReference type="Pfam" id="PF22381">
    <property type="entry name" value="Staph_reg_Sar_Rot"/>
    <property type="match status" value="1"/>
</dbReference>
<evidence type="ECO:0000256" key="5">
    <source>
        <dbReference type="ARBA" id="ARBA00046337"/>
    </source>
</evidence>
<reference evidence="9 10" key="1">
    <citation type="submission" date="2015-07" db="EMBL/GenBank/DDBJ databases">
        <title>Acinetobacter yuneri, a novel member of Acinetobacter calcoaceticus-Acinetobacter baumannii complex isolated from clinical specimen.</title>
        <authorList>
            <person name="Yu Y."/>
        </authorList>
    </citation>
    <scope>NUCLEOTIDE SEQUENCE [LARGE SCALE GENOMIC DNA]</scope>
    <source>
        <strain evidence="9 10">A362</strain>
    </source>
</reference>
<keyword evidence="2" id="KW-0805">Transcription regulation</keyword>
<comment type="similarity">
    <text evidence="5">Belongs to the SarZ family.</text>
</comment>
<dbReference type="PRINTS" id="PR00598">
    <property type="entry name" value="HTHMARR"/>
</dbReference>
<protein>
    <recommendedName>
        <fullName evidence="6">HTH-type transcriptional regulator SarZ</fullName>
    </recommendedName>
    <alternativeName>
        <fullName evidence="7">Staphylococcal accessory regulator Z</fullName>
    </alternativeName>
</protein>
<dbReference type="InterPro" id="IPR000835">
    <property type="entry name" value="HTH_MarR-typ"/>
</dbReference>
<sequence>MNKNRTLDSQLCFSLYTVANALTRKYRPYLKEFDLTYPQFIVLLSLYDKDNISLKELSENTLIDAGTLTPLVQKLEANDFLKRIPVPEDERMKKVVLTQKAADLKEQIIDIPDKIRCSMSMNDEELDQIIRLSKKLLVDL</sequence>
<evidence type="ECO:0000256" key="1">
    <source>
        <dbReference type="ARBA" id="ARBA00004496"/>
    </source>
</evidence>
<dbReference type="InterPro" id="IPR036390">
    <property type="entry name" value="WH_DNA-bd_sf"/>
</dbReference>
<keyword evidence="10" id="KW-1185">Reference proteome</keyword>
<dbReference type="GO" id="GO:0003677">
    <property type="term" value="F:DNA binding"/>
    <property type="evidence" value="ECO:0007669"/>
    <property type="project" value="UniProtKB-KW"/>
</dbReference>
<dbReference type="InterPro" id="IPR036388">
    <property type="entry name" value="WH-like_DNA-bd_sf"/>
</dbReference>
<dbReference type="SUPFAM" id="SSF46785">
    <property type="entry name" value="Winged helix' DNA-binding domain"/>
    <property type="match status" value="1"/>
</dbReference>
<dbReference type="SMART" id="SM00347">
    <property type="entry name" value="HTH_MARR"/>
    <property type="match status" value="1"/>
</dbReference>
<dbReference type="AlphaFoldDB" id="A0A1V2V1I8"/>
<evidence type="ECO:0000256" key="2">
    <source>
        <dbReference type="ARBA" id="ARBA00023015"/>
    </source>
</evidence>
<gene>
    <name evidence="9" type="ORF">AC058_00085</name>
</gene>
<dbReference type="PANTHER" id="PTHR42756:SF1">
    <property type="entry name" value="TRANSCRIPTIONAL REPRESSOR OF EMRAB OPERON"/>
    <property type="match status" value="1"/>
</dbReference>
<dbReference type="InterPro" id="IPR055166">
    <property type="entry name" value="Transc_reg_Sar_Rot_HTH"/>
</dbReference>
<dbReference type="GO" id="GO:0003700">
    <property type="term" value="F:DNA-binding transcription factor activity"/>
    <property type="evidence" value="ECO:0007669"/>
    <property type="project" value="InterPro"/>
</dbReference>